<accession>A0AAQ3RGN9</accession>
<feature type="compositionally biased region" description="Polar residues" evidence="1">
    <location>
        <begin position="200"/>
        <end position="219"/>
    </location>
</feature>
<gene>
    <name evidence="2" type="ORF">V8G54_037626</name>
</gene>
<name>A0AAQ3RGN9_VIGMU</name>
<evidence type="ECO:0000313" key="3">
    <source>
        <dbReference type="Proteomes" id="UP001374535"/>
    </source>
</evidence>
<dbReference type="PANTHER" id="PTHR33563:SF5">
    <property type="entry name" value="USPA DOMAIN-CONTAINING PROTEIN"/>
    <property type="match status" value="1"/>
</dbReference>
<dbReference type="InterPro" id="IPR002812">
    <property type="entry name" value="DHQS"/>
</dbReference>
<feature type="region of interest" description="Disordered" evidence="1">
    <location>
        <begin position="200"/>
        <end position="262"/>
    </location>
</feature>
<organism evidence="2 3">
    <name type="scientific">Vigna mungo</name>
    <name type="common">Black gram</name>
    <name type="synonym">Phaseolus mungo</name>
    <dbReference type="NCBI Taxonomy" id="3915"/>
    <lineage>
        <taxon>Eukaryota</taxon>
        <taxon>Viridiplantae</taxon>
        <taxon>Streptophyta</taxon>
        <taxon>Embryophyta</taxon>
        <taxon>Tracheophyta</taxon>
        <taxon>Spermatophyta</taxon>
        <taxon>Magnoliopsida</taxon>
        <taxon>eudicotyledons</taxon>
        <taxon>Gunneridae</taxon>
        <taxon>Pentapetalae</taxon>
        <taxon>rosids</taxon>
        <taxon>fabids</taxon>
        <taxon>Fabales</taxon>
        <taxon>Fabaceae</taxon>
        <taxon>Papilionoideae</taxon>
        <taxon>50 kb inversion clade</taxon>
        <taxon>NPAAA clade</taxon>
        <taxon>indigoferoid/millettioid clade</taxon>
        <taxon>Phaseoleae</taxon>
        <taxon>Vigna</taxon>
    </lineage>
</organism>
<protein>
    <submittedName>
        <fullName evidence="2">Uncharacterized protein</fullName>
    </submittedName>
</protein>
<dbReference type="GO" id="GO:0009073">
    <property type="term" value="P:aromatic amino acid family biosynthetic process"/>
    <property type="evidence" value="ECO:0007669"/>
    <property type="project" value="InterPro"/>
</dbReference>
<dbReference type="GO" id="GO:0003856">
    <property type="term" value="F:3-dehydroquinate synthase activity"/>
    <property type="evidence" value="ECO:0007669"/>
    <property type="project" value="InterPro"/>
</dbReference>
<dbReference type="GO" id="GO:0016491">
    <property type="term" value="F:oxidoreductase activity"/>
    <property type="evidence" value="ECO:0007669"/>
    <property type="project" value="InterPro"/>
</dbReference>
<sequence>MEGKHVVVIHDVSREINVRILEWSLRGLSLMPGDVLTLIAVMHQIVTPMGYKSSVDSRLMFGANQKMVEKQVARKKEKYMNNEDIARTFQLYKSEKVGFEIEMALGSSLKAVALKSALKLKATWLILDRKMKNDEEYFLQKLSCGILRVRRFNKIIRLRGPLHLPHESRPSTSTNETNTDSIPLPDISAEHLYLFSTETSPNSTVRDYPMNQKQPQGQKSPHDEVWYSTPDESTERKNSKQRVNQTHEEQKASRKHGNKEKDLKLEQKLKEENCDITCGGSNRETEQKEDGCSSLGGAKNFFLGKAEEYTVCEQYFSLSNFHVRN</sequence>
<dbReference type="PANTHER" id="PTHR33563">
    <property type="match status" value="1"/>
</dbReference>
<dbReference type="AlphaFoldDB" id="A0AAQ3RGN9"/>
<feature type="compositionally biased region" description="Polar residues" evidence="1">
    <location>
        <begin position="170"/>
        <end position="181"/>
    </location>
</feature>
<reference evidence="2 3" key="1">
    <citation type="journal article" date="2023" name="Life. Sci Alliance">
        <title>Evolutionary insights into 3D genome organization and epigenetic landscape of Vigna mungo.</title>
        <authorList>
            <person name="Junaid A."/>
            <person name="Singh B."/>
            <person name="Bhatia S."/>
        </authorList>
    </citation>
    <scope>NUCLEOTIDE SEQUENCE [LARGE SCALE GENOMIC DNA]</scope>
    <source>
        <strain evidence="2">Urdbean</strain>
    </source>
</reference>
<proteinExistence type="predicted"/>
<keyword evidence="3" id="KW-1185">Reference proteome</keyword>
<evidence type="ECO:0000256" key="1">
    <source>
        <dbReference type="SAM" id="MobiDB-lite"/>
    </source>
</evidence>
<evidence type="ECO:0000313" key="2">
    <source>
        <dbReference type="EMBL" id="WVY92112.1"/>
    </source>
</evidence>
<dbReference type="Proteomes" id="UP001374535">
    <property type="component" value="Chromosome 11"/>
</dbReference>
<feature type="region of interest" description="Disordered" evidence="1">
    <location>
        <begin position="163"/>
        <end position="184"/>
    </location>
</feature>
<dbReference type="EMBL" id="CP144690">
    <property type="protein sequence ID" value="WVY92112.1"/>
    <property type="molecule type" value="Genomic_DNA"/>
</dbReference>